<evidence type="ECO:0000313" key="3">
    <source>
        <dbReference type="Proteomes" id="UP000001879"/>
    </source>
</evidence>
<dbReference type="KEGG" id="nmg:Nmag_0971"/>
<protein>
    <submittedName>
        <fullName evidence="1">Alpha-1D adrenoreceptor-like protein</fullName>
    </submittedName>
</protein>
<sequence length="62" mass="6694">MNVIGRIYLGTIAFAAIVIAFRAASELDIGPTGGFFIGWTLIAFAVLVPMVILIDVLRSIRE</sequence>
<name>D3SQR7_NATMM</name>
<evidence type="ECO:0000313" key="2">
    <source>
        <dbReference type="EMBL" id="ELY25212.1"/>
    </source>
</evidence>
<reference evidence="2 4" key="3">
    <citation type="journal article" date="2014" name="PLoS Genet.">
        <title>Phylogenetically driven sequencing of extremely halophilic archaea reveals strategies for static and dynamic osmo-response.</title>
        <authorList>
            <person name="Becker E.A."/>
            <person name="Seitzer P.M."/>
            <person name="Tritt A."/>
            <person name="Larsen D."/>
            <person name="Krusor M."/>
            <person name="Yao A.I."/>
            <person name="Wu D."/>
            <person name="Madern D."/>
            <person name="Eisen J.A."/>
            <person name="Darling A.E."/>
            <person name="Facciotti M.T."/>
        </authorList>
    </citation>
    <scope>NUCLEOTIDE SEQUENCE [LARGE SCALE GENOMIC DNA]</scope>
    <source>
        <strain evidence="4">ATCC 43099 / DSM 3394 / CCM 3739 / CIP 104546 / IAM 13178 / JCM 8861 / NBRC 102185 / NCIMB 2190 / MS3</strain>
        <strain evidence="2">MS-3</strain>
    </source>
</reference>
<proteinExistence type="predicted"/>
<dbReference type="EMBL" id="AOHS01000056">
    <property type="protein sequence ID" value="ELY25212.1"/>
    <property type="molecule type" value="Genomic_DNA"/>
</dbReference>
<keyword evidence="2" id="KW-0675">Receptor</keyword>
<dbReference type="Proteomes" id="UP000011543">
    <property type="component" value="Unassembled WGS sequence"/>
</dbReference>
<dbReference type="HOGENOM" id="CLU_2893339_0_0_2"/>
<dbReference type="STRING" id="547559.Nmag_0971"/>
<accession>D3SQR7</accession>
<evidence type="ECO:0000313" key="1">
    <source>
        <dbReference type="EMBL" id="ADD04555.1"/>
    </source>
</evidence>
<evidence type="ECO:0000313" key="4">
    <source>
        <dbReference type="Proteomes" id="UP000011543"/>
    </source>
</evidence>
<reference evidence="3" key="1">
    <citation type="submission" date="2010-02" db="EMBL/GenBank/DDBJ databases">
        <title>Complete sequence of chromosome of Natrialba magadii ATCC 43099.</title>
        <authorList>
            <consortium name="US DOE Joint Genome Institute"/>
            <person name="Lucas S."/>
            <person name="Copeland A."/>
            <person name="Lapidus A."/>
            <person name="Cheng J.-F."/>
            <person name="Bruce D."/>
            <person name="Goodwin L."/>
            <person name="Pitluck S."/>
            <person name="Davenport K."/>
            <person name="Saunders E."/>
            <person name="Detter J.C."/>
            <person name="Han C."/>
            <person name="Tapia R."/>
            <person name="Land M."/>
            <person name="Hauser L."/>
            <person name="Kyrpides N."/>
            <person name="Mikhailova N."/>
            <person name="De Castro R.E."/>
            <person name="Maupin-Furlow J.A."/>
            <person name="Woyke T."/>
        </authorList>
    </citation>
    <scope>NUCLEOTIDE SEQUENCE [LARGE SCALE GENOMIC DNA]</scope>
    <source>
        <strain evidence="3">ATCC 43099 / DSM 3394 / CCM 3739 / CIP 104546 / IAM 13178 / JCM 8861 / NBRC 102185 / NCIMB 2190 / MS3</strain>
    </source>
</reference>
<organism evidence="1 3">
    <name type="scientific">Natrialba magadii (strain ATCC 43099 / DSM 3394 / CCM 3739 / CIP 104546 / IAM 13178 / JCM 8861 / NBRC 102185 / NCIMB 2190 / MS3)</name>
    <name type="common">Natronobacterium magadii</name>
    <dbReference type="NCBI Taxonomy" id="547559"/>
    <lineage>
        <taxon>Archaea</taxon>
        <taxon>Methanobacteriati</taxon>
        <taxon>Methanobacteriota</taxon>
        <taxon>Stenosarchaea group</taxon>
        <taxon>Halobacteria</taxon>
        <taxon>Halobacteriales</taxon>
        <taxon>Natrialbaceae</taxon>
        <taxon>Natrialba</taxon>
    </lineage>
</organism>
<dbReference type="EMBL" id="CP001932">
    <property type="protein sequence ID" value="ADD04555.1"/>
    <property type="molecule type" value="Genomic_DNA"/>
</dbReference>
<keyword evidence="3" id="KW-1185">Reference proteome</keyword>
<gene>
    <name evidence="1" type="ordered locus">Nmag_0971</name>
    <name evidence="2" type="ORF">C500_17381</name>
</gene>
<reference evidence="1" key="4">
    <citation type="submission" date="2016-09" db="EMBL/GenBank/DDBJ databases">
        <authorList>
            <person name="Pfeiffer F."/>
        </authorList>
    </citation>
    <scope>NUCLEOTIDE SEQUENCE</scope>
    <source>
        <strain evidence="1">ATCC 43099</strain>
    </source>
</reference>
<reference evidence="1 3" key="2">
    <citation type="journal article" date="2012" name="BMC Genomics">
        <title>A comparative genomics perspective on the genetic content of the alkaliphilic haloarchaeon Natrialba magadii ATCC 43099T.</title>
        <authorList>
            <person name="Siddaramappa S."/>
            <person name="Challacombe J.F."/>
            <person name="Decastro R.E."/>
            <person name="Pfeiffer F."/>
            <person name="Sastre D.E."/>
            <person name="Gimenez M.I."/>
            <person name="Paggi R.A."/>
            <person name="Detter J.C."/>
            <person name="Davenport K.W."/>
            <person name="Goodwin L.A."/>
            <person name="Kyrpides N."/>
            <person name="Tapia R."/>
            <person name="Pitluck S."/>
            <person name="Lucas S."/>
            <person name="Woyke T."/>
            <person name="Maupin-Furlow J.A."/>
        </authorList>
    </citation>
    <scope>NUCLEOTIDE SEQUENCE [LARGE SCALE GENOMIC DNA]</scope>
    <source>
        <strain evidence="1">ATCC 43099</strain>
        <strain evidence="3">ATCC 43099 / DSM 3394 / CCM 3739 / CIP 104546 / IAM 13178 / JCM 8861 / NBRC 102185 / NCIMB 2190 / MS3</strain>
    </source>
</reference>
<dbReference type="Proteomes" id="UP000001879">
    <property type="component" value="Chromosome"/>
</dbReference>
<dbReference type="AlphaFoldDB" id="D3SQR7"/>
<dbReference type="PaxDb" id="547559-Nmag_0971"/>